<dbReference type="InterPro" id="IPR057854">
    <property type="entry name" value="TPR_WDR11"/>
</dbReference>
<dbReference type="AlphaFoldDB" id="A0AAD8J078"/>
<reference evidence="2" key="1">
    <citation type="submission" date="2023-02" db="EMBL/GenBank/DDBJ databases">
        <title>Genome of toxic invasive species Heracleum sosnowskyi carries increased number of genes despite the absence of recent whole-genome duplications.</title>
        <authorList>
            <person name="Schelkunov M."/>
            <person name="Shtratnikova V."/>
            <person name="Makarenko M."/>
            <person name="Klepikova A."/>
            <person name="Omelchenko D."/>
            <person name="Novikova G."/>
            <person name="Obukhova E."/>
            <person name="Bogdanov V."/>
            <person name="Penin A."/>
            <person name="Logacheva M."/>
        </authorList>
    </citation>
    <scope>NUCLEOTIDE SEQUENCE</scope>
    <source>
        <strain evidence="2">Hsosn_3</strain>
        <tissue evidence="2">Leaf</tissue>
    </source>
</reference>
<dbReference type="Proteomes" id="UP001237642">
    <property type="component" value="Unassembled WGS sequence"/>
</dbReference>
<feature type="domain" description="WDR11 TPR" evidence="1">
    <location>
        <begin position="34"/>
        <end position="66"/>
    </location>
</feature>
<reference evidence="2" key="2">
    <citation type="submission" date="2023-05" db="EMBL/GenBank/DDBJ databases">
        <authorList>
            <person name="Schelkunov M.I."/>
        </authorList>
    </citation>
    <scope>NUCLEOTIDE SEQUENCE</scope>
    <source>
        <strain evidence="2">Hsosn_3</strain>
        <tissue evidence="2">Leaf</tissue>
    </source>
</reference>
<dbReference type="EMBL" id="JAUIZM010000003">
    <property type="protein sequence ID" value="KAK1394198.1"/>
    <property type="molecule type" value="Genomic_DNA"/>
</dbReference>
<organism evidence="2 3">
    <name type="scientific">Heracleum sosnowskyi</name>
    <dbReference type="NCBI Taxonomy" id="360622"/>
    <lineage>
        <taxon>Eukaryota</taxon>
        <taxon>Viridiplantae</taxon>
        <taxon>Streptophyta</taxon>
        <taxon>Embryophyta</taxon>
        <taxon>Tracheophyta</taxon>
        <taxon>Spermatophyta</taxon>
        <taxon>Magnoliopsida</taxon>
        <taxon>eudicotyledons</taxon>
        <taxon>Gunneridae</taxon>
        <taxon>Pentapetalae</taxon>
        <taxon>asterids</taxon>
        <taxon>campanulids</taxon>
        <taxon>Apiales</taxon>
        <taxon>Apiaceae</taxon>
        <taxon>Apioideae</taxon>
        <taxon>apioid superclade</taxon>
        <taxon>Tordylieae</taxon>
        <taxon>Tordyliinae</taxon>
        <taxon>Heracleum</taxon>
    </lineage>
</organism>
<evidence type="ECO:0000313" key="2">
    <source>
        <dbReference type="EMBL" id="KAK1394198.1"/>
    </source>
</evidence>
<evidence type="ECO:0000313" key="3">
    <source>
        <dbReference type="Proteomes" id="UP001237642"/>
    </source>
</evidence>
<gene>
    <name evidence="2" type="ORF">POM88_013254</name>
</gene>
<keyword evidence="3" id="KW-1185">Reference proteome</keyword>
<protein>
    <recommendedName>
        <fullName evidence="1">WDR11 TPR domain-containing protein</fullName>
    </recommendedName>
</protein>
<accession>A0AAD8J078</accession>
<comment type="caution">
    <text evidence="2">The sequence shown here is derived from an EMBL/GenBank/DDBJ whole genome shotgun (WGS) entry which is preliminary data.</text>
</comment>
<proteinExistence type="predicted"/>
<sequence>MDKKSLQHEIEALLSDKAGENEYLLSLQHQIEMLKVVAANMIRTDRSFSGTHMLSAVGRYQKACSQDIIKKKLQSPEGLDGLDEIVSGGKQSHGPCWLIGRHDVKCVKASTQNTAPPAPTDSYIQELTIAYRLLYCLSTCMF</sequence>
<evidence type="ECO:0000259" key="1">
    <source>
        <dbReference type="Pfam" id="PF23753"/>
    </source>
</evidence>
<dbReference type="Pfam" id="PF23753">
    <property type="entry name" value="TPR_WDR11"/>
    <property type="match status" value="1"/>
</dbReference>
<name>A0AAD8J078_9APIA</name>